<evidence type="ECO:0000313" key="9">
    <source>
        <dbReference type="EMBL" id="KAL3865931.1"/>
    </source>
</evidence>
<organism evidence="9 10">
    <name type="scientific">Sinanodonta woodiana</name>
    <name type="common">Chinese pond mussel</name>
    <name type="synonym">Anodonta woodiana</name>
    <dbReference type="NCBI Taxonomy" id="1069815"/>
    <lineage>
        <taxon>Eukaryota</taxon>
        <taxon>Metazoa</taxon>
        <taxon>Spiralia</taxon>
        <taxon>Lophotrochozoa</taxon>
        <taxon>Mollusca</taxon>
        <taxon>Bivalvia</taxon>
        <taxon>Autobranchia</taxon>
        <taxon>Heteroconchia</taxon>
        <taxon>Palaeoheterodonta</taxon>
        <taxon>Unionida</taxon>
        <taxon>Unionoidea</taxon>
        <taxon>Unionidae</taxon>
        <taxon>Unioninae</taxon>
        <taxon>Sinanodonta</taxon>
    </lineage>
</organism>
<keyword evidence="10" id="KW-1185">Reference proteome</keyword>
<reference evidence="9 10" key="1">
    <citation type="submission" date="2024-11" db="EMBL/GenBank/DDBJ databases">
        <title>Chromosome-level genome assembly of the freshwater bivalve Anodonta woodiana.</title>
        <authorList>
            <person name="Chen X."/>
        </authorList>
    </citation>
    <scope>NUCLEOTIDE SEQUENCE [LARGE SCALE GENOMIC DNA]</scope>
    <source>
        <strain evidence="9">MN2024</strain>
        <tissue evidence="9">Gills</tissue>
    </source>
</reference>
<feature type="disulfide bond" evidence="8">
    <location>
        <begin position="533"/>
        <end position="548"/>
    </location>
</feature>
<comment type="subcellular location">
    <subcellularLocation>
        <location evidence="2">Endomembrane system</location>
    </subcellularLocation>
    <subcellularLocation>
        <location evidence="1">Membrane</location>
        <topology evidence="1">Single-pass membrane protein</topology>
    </subcellularLocation>
</comment>
<feature type="disulfide bond" evidence="8">
    <location>
        <begin position="561"/>
        <end position="579"/>
    </location>
</feature>
<dbReference type="AlphaFoldDB" id="A0ABD3VXR8"/>
<dbReference type="PROSITE" id="PS01209">
    <property type="entry name" value="LDLRA_1"/>
    <property type="match status" value="2"/>
</dbReference>
<proteinExistence type="predicted"/>
<feature type="non-terminal residue" evidence="9">
    <location>
        <position position="1"/>
    </location>
</feature>
<dbReference type="GO" id="GO:0012505">
    <property type="term" value="C:endomembrane system"/>
    <property type="evidence" value="ECO:0007669"/>
    <property type="project" value="UniProtKB-SubCell"/>
</dbReference>
<feature type="disulfide bond" evidence="8">
    <location>
        <begin position="573"/>
        <end position="588"/>
    </location>
</feature>
<keyword evidence="3" id="KW-0812">Transmembrane</keyword>
<evidence type="ECO:0000256" key="2">
    <source>
        <dbReference type="ARBA" id="ARBA00004308"/>
    </source>
</evidence>
<comment type="caution">
    <text evidence="9">The sequence shown here is derived from an EMBL/GenBank/DDBJ whole genome shotgun (WGS) entry which is preliminary data.</text>
</comment>
<dbReference type="EMBL" id="JBJQND010000009">
    <property type="protein sequence ID" value="KAL3865931.1"/>
    <property type="molecule type" value="Genomic_DNA"/>
</dbReference>
<dbReference type="GO" id="GO:0016020">
    <property type="term" value="C:membrane"/>
    <property type="evidence" value="ECO:0007669"/>
    <property type="project" value="UniProtKB-SubCell"/>
</dbReference>
<dbReference type="SMART" id="SM00192">
    <property type="entry name" value="LDLa"/>
    <property type="match status" value="4"/>
</dbReference>
<name>A0ABD3VXR8_SINWO</name>
<feature type="disulfide bond" evidence="8">
    <location>
        <begin position="476"/>
        <end position="488"/>
    </location>
</feature>
<evidence type="ECO:0000256" key="6">
    <source>
        <dbReference type="ARBA" id="ARBA00023136"/>
    </source>
</evidence>
<accession>A0ABD3VXR8</accession>
<gene>
    <name evidence="9" type="ORF">ACJMK2_043276</name>
</gene>
<dbReference type="Gene3D" id="4.10.400.10">
    <property type="entry name" value="Low-density Lipoprotein Receptor"/>
    <property type="match status" value="4"/>
</dbReference>
<evidence type="ECO:0000256" key="4">
    <source>
        <dbReference type="ARBA" id="ARBA00022737"/>
    </source>
</evidence>
<feature type="disulfide bond" evidence="8">
    <location>
        <begin position="483"/>
        <end position="501"/>
    </location>
</feature>
<dbReference type="Proteomes" id="UP001634394">
    <property type="component" value="Unassembled WGS sequence"/>
</dbReference>
<dbReference type="InterPro" id="IPR036055">
    <property type="entry name" value="LDL_receptor-like_sf"/>
</dbReference>
<feature type="disulfide bond" evidence="8">
    <location>
        <begin position="514"/>
        <end position="526"/>
    </location>
</feature>
<dbReference type="InterPro" id="IPR016187">
    <property type="entry name" value="CTDL_fold"/>
</dbReference>
<evidence type="ECO:0000313" key="10">
    <source>
        <dbReference type="Proteomes" id="UP001634394"/>
    </source>
</evidence>
<dbReference type="InterPro" id="IPR050685">
    <property type="entry name" value="LDLR"/>
</dbReference>
<evidence type="ECO:0000256" key="8">
    <source>
        <dbReference type="PROSITE-ProRule" id="PRU00124"/>
    </source>
</evidence>
<dbReference type="PROSITE" id="PS50068">
    <property type="entry name" value="LDLRA_2"/>
    <property type="match status" value="3"/>
</dbReference>
<keyword evidence="7 8" id="KW-1015">Disulfide bond</keyword>
<keyword evidence="5" id="KW-1133">Transmembrane helix</keyword>
<dbReference type="Pfam" id="PF00057">
    <property type="entry name" value="Ldl_recept_a"/>
    <property type="match status" value="4"/>
</dbReference>
<sequence>DYMCKPDSVHRGWSSNAEGFLRASKLYVPDIRSSEACATEVDTRNAVAFQYINEIQQCIILENSSTTFVWIQKQEYMIRICAEVVSSLEERIVSQIDGHTTFASYGYPFTYNENDKIIWTIATDTNTYPDIYFIHISLGAGDTIQTLETINTYTTNTYHLIINSSLNGNLVRQLSPFHSSTINFVPKSSLSINMGKGSGFIAIVTSSRYRRYLDDIHYNDDLPGLILSESLLYAPGLSSHRLEDVITFDNIAPCGCILELYPVYLDVVCSSSVLLVKRQSNSIWNSTESWCNLNRPRINESRRIMPRANLKITFRPNPFSDRQEGFEFKYSYSFYRNPDRKGNGGSRDYSWLDGRPLVYSAWGDGFPNKLPRWDCTLLNGESFDEKAHVENTLCTTRVAEMFICEINSSNVSAGRSEQLNPLVHPGDESNMNLSHVWKCKSGEIILLIYHCNGINNCFDSSDEQECIYTAKGIQQCADDAFQCSDGTCISASQFCDHINNCKDSSDEFCDYRTCEANEFRCNNGQCILKEQLCNVERNCFDGSDEALCRNCYDGGKTTFRCADFTCINFERACDGFYDCPDMDDEKNCTINALSCKDWWENGKRVTGVFAVKFINLSSPVNVECNFNHINENVLLSTVYNVDYVRESGSVAAIEYDRDQDYDYKLIYPSYTPDVFRYSVNAGRNCTQSIRLDCAETTQKITDIVGNSTFPECICREWTANTIIVSGFMRQVS</sequence>
<dbReference type="InterPro" id="IPR023415">
    <property type="entry name" value="LDLR_class-A_CS"/>
</dbReference>
<dbReference type="PANTHER" id="PTHR24270:SF60">
    <property type="entry name" value="CUB AND LDLA DOMAIN, ISOFORM A-RELATED"/>
    <property type="match status" value="1"/>
</dbReference>
<protein>
    <submittedName>
        <fullName evidence="9">Uncharacterized protein</fullName>
    </submittedName>
</protein>
<evidence type="ECO:0000256" key="3">
    <source>
        <dbReference type="ARBA" id="ARBA00022692"/>
    </source>
</evidence>
<dbReference type="SUPFAM" id="SSF57424">
    <property type="entry name" value="LDL receptor-like module"/>
    <property type="match status" value="4"/>
</dbReference>
<evidence type="ECO:0000256" key="1">
    <source>
        <dbReference type="ARBA" id="ARBA00004167"/>
    </source>
</evidence>
<dbReference type="InterPro" id="IPR002172">
    <property type="entry name" value="LDrepeatLR_classA_rpt"/>
</dbReference>
<dbReference type="PRINTS" id="PR00261">
    <property type="entry name" value="LDLRECEPTOR"/>
</dbReference>
<keyword evidence="4" id="KW-0677">Repeat</keyword>
<keyword evidence="6" id="KW-0472">Membrane</keyword>
<evidence type="ECO:0000256" key="5">
    <source>
        <dbReference type="ARBA" id="ARBA00022989"/>
    </source>
</evidence>
<dbReference type="GO" id="GO:0016192">
    <property type="term" value="P:vesicle-mediated transport"/>
    <property type="evidence" value="ECO:0007669"/>
    <property type="project" value="UniProtKB-ARBA"/>
</dbReference>
<dbReference type="SUPFAM" id="SSF56436">
    <property type="entry name" value="C-type lectin-like"/>
    <property type="match status" value="1"/>
</dbReference>
<dbReference type="PANTHER" id="PTHR24270">
    <property type="entry name" value="LOW-DENSITY LIPOPROTEIN RECEPTOR-RELATED"/>
    <property type="match status" value="1"/>
</dbReference>
<comment type="caution">
    <text evidence="8">Lacks conserved residue(s) required for the propagation of feature annotation.</text>
</comment>
<evidence type="ECO:0000256" key="7">
    <source>
        <dbReference type="ARBA" id="ARBA00023157"/>
    </source>
</evidence>
<feature type="disulfide bond" evidence="8">
    <location>
        <begin position="521"/>
        <end position="539"/>
    </location>
</feature>
<dbReference type="CDD" id="cd00112">
    <property type="entry name" value="LDLa"/>
    <property type="match status" value="4"/>
</dbReference>